<dbReference type="EMBL" id="MCFL01000031">
    <property type="protein sequence ID" value="ORZ34043.1"/>
    <property type="molecule type" value="Genomic_DNA"/>
</dbReference>
<gene>
    <name evidence="1" type="ORF">BCR44DRAFT_1462049</name>
</gene>
<dbReference type="Proteomes" id="UP000193411">
    <property type="component" value="Unassembled WGS sequence"/>
</dbReference>
<evidence type="ECO:0000313" key="1">
    <source>
        <dbReference type="EMBL" id="ORZ34043.1"/>
    </source>
</evidence>
<accession>A0A1Y2HK23</accession>
<proteinExistence type="predicted"/>
<name>A0A1Y2HK23_9FUNG</name>
<keyword evidence="2" id="KW-1185">Reference proteome</keyword>
<dbReference type="AlphaFoldDB" id="A0A1Y2HK23"/>
<sequence length="102" mass="11453">MCFLRNGTNLRNITSKQRAASASPTWLASKAATVRAADNRWSPTPTGIARLYEVQTHERMQTQGCWARFSAMQKRVSFVFLVIVHLLRHERLSLPTVGLAAV</sequence>
<reference evidence="1 2" key="1">
    <citation type="submission" date="2016-07" db="EMBL/GenBank/DDBJ databases">
        <title>Pervasive Adenine N6-methylation of Active Genes in Fungi.</title>
        <authorList>
            <consortium name="DOE Joint Genome Institute"/>
            <person name="Mondo S.J."/>
            <person name="Dannebaum R.O."/>
            <person name="Kuo R.C."/>
            <person name="Labutti K."/>
            <person name="Haridas S."/>
            <person name="Kuo A."/>
            <person name="Salamov A."/>
            <person name="Ahrendt S.R."/>
            <person name="Lipzen A."/>
            <person name="Sullivan W."/>
            <person name="Andreopoulos W.B."/>
            <person name="Clum A."/>
            <person name="Lindquist E."/>
            <person name="Daum C."/>
            <person name="Ramamoorthy G.K."/>
            <person name="Gryganskyi A."/>
            <person name="Culley D."/>
            <person name="Magnuson J.K."/>
            <person name="James T.Y."/>
            <person name="O'Malley M.A."/>
            <person name="Stajich J.E."/>
            <person name="Spatafora J.W."/>
            <person name="Visel A."/>
            <person name="Grigoriev I.V."/>
        </authorList>
    </citation>
    <scope>NUCLEOTIDE SEQUENCE [LARGE SCALE GENOMIC DNA]</scope>
    <source>
        <strain evidence="1 2">PL171</strain>
    </source>
</reference>
<evidence type="ECO:0000313" key="2">
    <source>
        <dbReference type="Proteomes" id="UP000193411"/>
    </source>
</evidence>
<comment type="caution">
    <text evidence="1">The sequence shown here is derived from an EMBL/GenBank/DDBJ whole genome shotgun (WGS) entry which is preliminary data.</text>
</comment>
<organism evidence="1 2">
    <name type="scientific">Catenaria anguillulae PL171</name>
    <dbReference type="NCBI Taxonomy" id="765915"/>
    <lineage>
        <taxon>Eukaryota</taxon>
        <taxon>Fungi</taxon>
        <taxon>Fungi incertae sedis</taxon>
        <taxon>Blastocladiomycota</taxon>
        <taxon>Blastocladiomycetes</taxon>
        <taxon>Blastocladiales</taxon>
        <taxon>Catenariaceae</taxon>
        <taxon>Catenaria</taxon>
    </lineage>
</organism>
<protein>
    <submittedName>
        <fullName evidence="1">Uncharacterized protein</fullName>
    </submittedName>
</protein>